<comment type="caution">
    <text evidence="3">The sequence shown here is derived from an EMBL/GenBank/DDBJ whole genome shotgun (WGS) entry which is preliminary data.</text>
</comment>
<dbReference type="SUPFAM" id="SSF47113">
    <property type="entry name" value="Histone-fold"/>
    <property type="match status" value="1"/>
</dbReference>
<dbReference type="CDD" id="cd00076">
    <property type="entry name" value="HFD_SF"/>
    <property type="match status" value="1"/>
</dbReference>
<sequence length="138" mass="15170">MAINPKAGAGKAPSGKMPSKDETHVHMTDSQKKRRRNQVKSQPSLIFKTAVRKMAKNGFDEYPHVSTEAAQCLSAIMFDIMERVAACSGSFCKKVGRQTVTMSDVMAAFKIIMTGELMHQTVEDIKTTCSKPITKSSK</sequence>
<organism evidence="3 4">
    <name type="scientific">Astathelohania contejeani</name>
    <dbReference type="NCBI Taxonomy" id="164912"/>
    <lineage>
        <taxon>Eukaryota</taxon>
        <taxon>Fungi</taxon>
        <taxon>Fungi incertae sedis</taxon>
        <taxon>Microsporidia</taxon>
        <taxon>Astathelohaniidae</taxon>
        <taxon>Astathelohania</taxon>
    </lineage>
</organism>
<reference evidence="3 4" key="1">
    <citation type="submission" date="2019-01" db="EMBL/GenBank/DDBJ databases">
        <title>Genomes sequencing and comparative genomics of infectious freshwater microsporidia, Cucumispora dikerogammari and Thelohania contejeani.</title>
        <authorList>
            <person name="Cormier A."/>
            <person name="Giraud I."/>
            <person name="Wattier R."/>
            <person name="Teixeira M."/>
            <person name="Grandjean F."/>
            <person name="Rigaud T."/>
            <person name="Cordaux R."/>
        </authorList>
    </citation>
    <scope>NUCLEOTIDE SEQUENCE [LARGE SCALE GENOMIC DNA]</scope>
    <source>
        <strain evidence="3">T1</strain>
        <tissue evidence="3">Spores</tissue>
    </source>
</reference>
<proteinExistence type="predicted"/>
<evidence type="ECO:0000256" key="1">
    <source>
        <dbReference type="SAM" id="MobiDB-lite"/>
    </source>
</evidence>
<dbReference type="Pfam" id="PF00808">
    <property type="entry name" value="CBFD_NFYB_HMF"/>
    <property type="match status" value="1"/>
</dbReference>
<evidence type="ECO:0000259" key="2">
    <source>
        <dbReference type="Pfam" id="PF00808"/>
    </source>
</evidence>
<feature type="domain" description="Transcription factor CBF/NF-Y/archaeal histone" evidence="2">
    <location>
        <begin position="49"/>
        <end position="108"/>
    </location>
</feature>
<dbReference type="InterPro" id="IPR009072">
    <property type="entry name" value="Histone-fold"/>
</dbReference>
<evidence type="ECO:0000313" key="3">
    <source>
        <dbReference type="EMBL" id="KAF7684587.1"/>
    </source>
</evidence>
<name>A0ABQ7I2F6_9MICR</name>
<feature type="compositionally biased region" description="Basic and acidic residues" evidence="1">
    <location>
        <begin position="18"/>
        <end position="31"/>
    </location>
</feature>
<accession>A0ABQ7I2F6</accession>
<dbReference type="Gene3D" id="1.10.20.10">
    <property type="entry name" value="Histone, subunit A"/>
    <property type="match status" value="1"/>
</dbReference>
<dbReference type="EMBL" id="SBIQ01000008">
    <property type="protein sequence ID" value="KAF7684587.1"/>
    <property type="molecule type" value="Genomic_DNA"/>
</dbReference>
<dbReference type="InterPro" id="IPR003958">
    <property type="entry name" value="CBFA_NFYB_domain"/>
</dbReference>
<evidence type="ECO:0000313" key="4">
    <source>
        <dbReference type="Proteomes" id="UP001516464"/>
    </source>
</evidence>
<feature type="region of interest" description="Disordered" evidence="1">
    <location>
        <begin position="1"/>
        <end position="44"/>
    </location>
</feature>
<gene>
    <name evidence="3" type="primary">HTB1</name>
    <name evidence="3" type="ORF">TCON_0229</name>
</gene>
<dbReference type="Proteomes" id="UP001516464">
    <property type="component" value="Unassembled WGS sequence"/>
</dbReference>
<protein>
    <submittedName>
        <fullName evidence="3">Histone H2B</fullName>
    </submittedName>
</protein>
<keyword evidence="4" id="KW-1185">Reference proteome</keyword>